<keyword evidence="8" id="KW-0808">Transferase</keyword>
<evidence type="ECO:0000256" key="5">
    <source>
        <dbReference type="SAM" id="MobiDB-lite"/>
    </source>
</evidence>
<dbReference type="Gene3D" id="2.60.120.10">
    <property type="entry name" value="Jelly Rolls"/>
    <property type="match status" value="1"/>
</dbReference>
<dbReference type="EMBL" id="LK995463">
    <property type="protein sequence ID" value="CED90058.1"/>
    <property type="molecule type" value="Genomic_DNA"/>
</dbReference>
<evidence type="ECO:0000256" key="1">
    <source>
        <dbReference type="ARBA" id="ARBA00000085"/>
    </source>
</evidence>
<dbReference type="SMART" id="SM00100">
    <property type="entry name" value="cNMP"/>
    <property type="match status" value="1"/>
</dbReference>
<dbReference type="SUPFAM" id="SSF55874">
    <property type="entry name" value="ATPase domain of HSP90 chaperone/DNA topoisomerase II/histidine kinase"/>
    <property type="match status" value="1"/>
</dbReference>
<dbReference type="SUPFAM" id="SSF51206">
    <property type="entry name" value="cAMP-binding domain-like"/>
    <property type="match status" value="1"/>
</dbReference>
<keyword evidence="3 8" id="KW-0418">Kinase</keyword>
<comment type="catalytic activity">
    <reaction evidence="1">
        <text>ATP + protein L-histidine = ADP + protein N-phospho-L-histidine.</text>
        <dbReference type="EC" id="2.7.13.3"/>
    </reaction>
</comment>
<proteinExistence type="predicted"/>
<dbReference type="CDD" id="cd00075">
    <property type="entry name" value="HATPase"/>
    <property type="match status" value="1"/>
</dbReference>
<dbReference type="CDD" id="cd00038">
    <property type="entry name" value="CAP_ED"/>
    <property type="match status" value="1"/>
</dbReference>
<dbReference type="PRINTS" id="PR00344">
    <property type="entry name" value="BCTRLSENSOR"/>
</dbReference>
<dbReference type="PANTHER" id="PTHR43065">
    <property type="entry name" value="SENSOR HISTIDINE KINASE"/>
    <property type="match status" value="1"/>
</dbReference>
<dbReference type="PROSITE" id="PS50109">
    <property type="entry name" value="HIS_KIN"/>
    <property type="match status" value="1"/>
</dbReference>
<evidence type="ECO:0000256" key="2">
    <source>
        <dbReference type="ARBA" id="ARBA00012438"/>
    </source>
</evidence>
<accession>A0A1L7RL06</accession>
<evidence type="ECO:0000313" key="8">
    <source>
        <dbReference type="EMBL" id="CED90058.1"/>
    </source>
</evidence>
<feature type="domain" description="Cyclic nucleotide-binding" evidence="6">
    <location>
        <begin position="228"/>
        <end position="326"/>
    </location>
</feature>
<dbReference type="InterPro" id="IPR000595">
    <property type="entry name" value="cNMP-bd_dom"/>
</dbReference>
<dbReference type="AlphaFoldDB" id="A0A1L7RL06"/>
<reference evidence="8" key="1">
    <citation type="submission" date="2014-07" db="EMBL/GenBank/DDBJ databases">
        <authorList>
            <person name="Zhang J.E."/>
            <person name="Yang H."/>
            <person name="Guo J."/>
            <person name="Deng Z."/>
            <person name="Luo H."/>
            <person name="Luo M."/>
            <person name="Zhao B."/>
        </authorList>
    </citation>
    <scope>NUCLEOTIDE SEQUENCE</scope>
    <source>
        <strain evidence="8">AM4</strain>
    </source>
</reference>
<dbReference type="InterPro" id="IPR018490">
    <property type="entry name" value="cNMP-bd_dom_sf"/>
</dbReference>
<dbReference type="EC" id="2.7.13.3" evidence="2"/>
<dbReference type="PROSITE" id="PS50042">
    <property type="entry name" value="CNMP_BINDING_3"/>
    <property type="match status" value="1"/>
</dbReference>
<evidence type="ECO:0000259" key="7">
    <source>
        <dbReference type="PROSITE" id="PS50109"/>
    </source>
</evidence>
<name>A0A1L7RL06_9ACTO</name>
<feature type="domain" description="Histidine kinase" evidence="7">
    <location>
        <begin position="384"/>
        <end position="686"/>
    </location>
</feature>
<dbReference type="PANTHER" id="PTHR43065:SF48">
    <property type="entry name" value="HISTIDINE KINASE"/>
    <property type="match status" value="1"/>
</dbReference>
<protein>
    <recommendedName>
        <fullName evidence="2">histidine kinase</fullName>
        <ecNumber evidence="2">2.7.13.3</ecNumber>
    </recommendedName>
</protein>
<dbReference type="GO" id="GO:0004673">
    <property type="term" value="F:protein histidine kinase activity"/>
    <property type="evidence" value="ECO:0007669"/>
    <property type="project" value="UniProtKB-EC"/>
</dbReference>
<sequence length="732" mass="77681">MSIAPPSDAAPAVDAADRLVVAVVSPTSLGTQAAHEVTPAVRALADVVRVRTLAELFRWASTGRSDAARGSPPTASAAAPAASDSSAFAAPAVAPASVALIIATDEVGSLDDVAAAVAHYPALATARLVLLTERAELHDLGRAIDEDLVREVIAVPWTPGAIGERARAQIRRWMRDRLPDDDPRRLRDGDGLDHSPLLEALTHHSDALTAELIAACEQVLGPRPRLQLPAGVRLTHQGQAVDGVYVVVRGSVALTRHTRVGEVTLHHATTGRIIGLVSLASHGRAFVTATTTTDVELILLSIEQLDRALRENPVTEQVLAALIIRSLTKRLERSEVLQVEKIELAAALDAERIQVQETLTALEQARLELLAQERFATLGELAAGVAHELNNPVAALERAGDHLSADLAAVLATHPDGELIATVVADARTRPAASTRTERAARKRLEQVVGDRELARRLVAAGMDADGDPHTVRALAADPARLATVEAAAAIGRAERNMRLATDRISGLVASLSTYVRPDGEDMLDVDLREVVEDALRLTAHRLEGVEIERDYPADPGALPAVPGHAGELVQVWTNVLANAADALAAQAKADAAAGRKTRPGRMKVRIAPVAGGVRVQVQDNGPGIDPDVLPRIFEPRFTTKHGQVRFGLGLGMGLAKSVVDAHRGSIKVDSEPGRTRVTVVLPAHPTVTAAGLPPESPPGPPPRPHQADRRPDRKKPRKPARKHSRSPKEKP</sequence>
<dbReference type="SMART" id="SM00387">
    <property type="entry name" value="HATPase_c"/>
    <property type="match status" value="1"/>
</dbReference>
<dbReference type="InterPro" id="IPR003594">
    <property type="entry name" value="HATPase_dom"/>
</dbReference>
<gene>
    <name evidence="8" type="ORF">AAM4_0163</name>
</gene>
<dbReference type="InterPro" id="IPR014710">
    <property type="entry name" value="RmlC-like_jellyroll"/>
</dbReference>
<dbReference type="Pfam" id="PF00027">
    <property type="entry name" value="cNMP_binding"/>
    <property type="match status" value="1"/>
</dbReference>
<dbReference type="RefSeq" id="WP_210578309.1">
    <property type="nucleotide sequence ID" value="NZ_LK995463.1"/>
</dbReference>
<dbReference type="Gene3D" id="3.30.565.10">
    <property type="entry name" value="Histidine kinase-like ATPase, C-terminal domain"/>
    <property type="match status" value="1"/>
</dbReference>
<dbReference type="GO" id="GO:0000160">
    <property type="term" value="P:phosphorelay signal transduction system"/>
    <property type="evidence" value="ECO:0007669"/>
    <property type="project" value="UniProtKB-KW"/>
</dbReference>
<organism evidence="8">
    <name type="scientific">Actinomyces succiniciruminis</name>
    <dbReference type="NCBI Taxonomy" id="1522002"/>
    <lineage>
        <taxon>Bacteria</taxon>
        <taxon>Bacillati</taxon>
        <taxon>Actinomycetota</taxon>
        <taxon>Actinomycetes</taxon>
        <taxon>Actinomycetales</taxon>
        <taxon>Actinomycetaceae</taxon>
        <taxon>Actinomyces</taxon>
    </lineage>
</organism>
<feature type="compositionally biased region" description="Pro residues" evidence="5">
    <location>
        <begin position="695"/>
        <end position="705"/>
    </location>
</feature>
<dbReference type="InterPro" id="IPR036890">
    <property type="entry name" value="HATPase_C_sf"/>
</dbReference>
<dbReference type="InterPro" id="IPR004358">
    <property type="entry name" value="Sig_transdc_His_kin-like_C"/>
</dbReference>
<dbReference type="Gene3D" id="1.10.287.130">
    <property type="match status" value="1"/>
</dbReference>
<evidence type="ECO:0000259" key="6">
    <source>
        <dbReference type="PROSITE" id="PS50042"/>
    </source>
</evidence>
<feature type="compositionally biased region" description="Basic residues" evidence="5">
    <location>
        <begin position="713"/>
        <end position="726"/>
    </location>
</feature>
<evidence type="ECO:0000256" key="3">
    <source>
        <dbReference type="ARBA" id="ARBA00022777"/>
    </source>
</evidence>
<feature type="region of interest" description="Disordered" evidence="5">
    <location>
        <begin position="687"/>
        <end position="732"/>
    </location>
</feature>
<keyword evidence="4" id="KW-0902">Two-component regulatory system</keyword>
<dbReference type="InterPro" id="IPR005467">
    <property type="entry name" value="His_kinase_dom"/>
</dbReference>
<evidence type="ECO:0000256" key="4">
    <source>
        <dbReference type="ARBA" id="ARBA00023012"/>
    </source>
</evidence>
<dbReference type="Pfam" id="PF02518">
    <property type="entry name" value="HATPase_c"/>
    <property type="match status" value="1"/>
</dbReference>